<dbReference type="InterPro" id="IPR000086">
    <property type="entry name" value="NUDIX_hydrolase_dom"/>
</dbReference>
<dbReference type="RefSeq" id="WP_203894696.1">
    <property type="nucleotide sequence ID" value="NZ_BOOH01000057.1"/>
</dbReference>
<dbReference type="Gene3D" id="3.90.79.10">
    <property type="entry name" value="Nucleoside Triphosphate Pyrophosphohydrolase"/>
    <property type="match status" value="1"/>
</dbReference>
<feature type="domain" description="Nudix hydrolase" evidence="5">
    <location>
        <begin position="19"/>
        <end position="150"/>
    </location>
</feature>
<evidence type="ECO:0000256" key="3">
    <source>
        <dbReference type="ARBA" id="ARBA00022801"/>
    </source>
</evidence>
<organism evidence="6 7">
    <name type="scientific">Planobispora longispora</name>
    <dbReference type="NCBI Taxonomy" id="28887"/>
    <lineage>
        <taxon>Bacteria</taxon>
        <taxon>Bacillati</taxon>
        <taxon>Actinomycetota</taxon>
        <taxon>Actinomycetes</taxon>
        <taxon>Streptosporangiales</taxon>
        <taxon>Streptosporangiaceae</taxon>
        <taxon>Planobispora</taxon>
    </lineage>
</organism>
<evidence type="ECO:0000256" key="1">
    <source>
        <dbReference type="ARBA" id="ARBA00001946"/>
    </source>
</evidence>
<evidence type="ECO:0000313" key="7">
    <source>
        <dbReference type="Proteomes" id="UP000616724"/>
    </source>
</evidence>
<keyword evidence="7" id="KW-1185">Reference proteome</keyword>
<keyword evidence="3 4" id="KW-0378">Hydrolase</keyword>
<evidence type="ECO:0000256" key="4">
    <source>
        <dbReference type="RuleBase" id="RU003476"/>
    </source>
</evidence>
<dbReference type="Pfam" id="PF00293">
    <property type="entry name" value="NUDIX"/>
    <property type="match status" value="1"/>
</dbReference>
<proteinExistence type="inferred from homology"/>
<evidence type="ECO:0000256" key="2">
    <source>
        <dbReference type="ARBA" id="ARBA00005582"/>
    </source>
</evidence>
<gene>
    <name evidence="6" type="ORF">Plo01_66940</name>
</gene>
<name>A0A8J3RS33_9ACTN</name>
<dbReference type="AlphaFoldDB" id="A0A8J3RS33"/>
<dbReference type="Proteomes" id="UP000616724">
    <property type="component" value="Unassembled WGS sequence"/>
</dbReference>
<dbReference type="InterPro" id="IPR020084">
    <property type="entry name" value="NUDIX_hydrolase_CS"/>
</dbReference>
<dbReference type="InterPro" id="IPR015797">
    <property type="entry name" value="NUDIX_hydrolase-like_dom_sf"/>
</dbReference>
<dbReference type="EMBL" id="BOOH01000057">
    <property type="protein sequence ID" value="GIH80265.1"/>
    <property type="molecule type" value="Genomic_DNA"/>
</dbReference>
<dbReference type="PANTHER" id="PTHR43046:SF16">
    <property type="entry name" value="ADP-RIBOSE PYROPHOSPHATASE YJHB-RELATED"/>
    <property type="match status" value="1"/>
</dbReference>
<dbReference type="PROSITE" id="PS00893">
    <property type="entry name" value="NUDIX_BOX"/>
    <property type="match status" value="1"/>
</dbReference>
<protein>
    <submittedName>
        <fullName evidence="6">Phosphohydrolase</fullName>
    </submittedName>
</protein>
<accession>A0A8J3RS33</accession>
<dbReference type="PANTHER" id="PTHR43046">
    <property type="entry name" value="GDP-MANNOSE MANNOSYL HYDROLASE"/>
    <property type="match status" value="1"/>
</dbReference>
<comment type="caution">
    <text evidence="6">The sequence shown here is derived from an EMBL/GenBank/DDBJ whole genome shotgun (WGS) entry which is preliminary data.</text>
</comment>
<dbReference type="SUPFAM" id="SSF55811">
    <property type="entry name" value="Nudix"/>
    <property type="match status" value="1"/>
</dbReference>
<comment type="cofactor">
    <cofactor evidence="1">
        <name>Mg(2+)</name>
        <dbReference type="ChEBI" id="CHEBI:18420"/>
    </cofactor>
</comment>
<reference evidence="6 7" key="1">
    <citation type="submission" date="2021-01" db="EMBL/GenBank/DDBJ databases">
        <title>Whole genome shotgun sequence of Planobispora longispora NBRC 13918.</title>
        <authorList>
            <person name="Komaki H."/>
            <person name="Tamura T."/>
        </authorList>
    </citation>
    <scope>NUCLEOTIDE SEQUENCE [LARGE SCALE GENOMIC DNA]</scope>
    <source>
        <strain evidence="6 7">NBRC 13918</strain>
    </source>
</reference>
<dbReference type="InterPro" id="IPR020476">
    <property type="entry name" value="Nudix_hydrolase"/>
</dbReference>
<sequence length="161" mass="17814">MPIPEFLASLRARVGHDLMVLPSVTACVFDDDGRLLMACHESGVWAPPGGLIEPDERPADALVRELHEETGLTVEPLGIIGVYGGPEFRVHYRNGDQTSYVITVYGCALVGGEIVPDGEEISEARFMHEAELADLRLPHWAPVVLPEVFAWRDAWRDARRS</sequence>
<dbReference type="PROSITE" id="PS51462">
    <property type="entry name" value="NUDIX"/>
    <property type="match status" value="1"/>
</dbReference>
<evidence type="ECO:0000313" key="6">
    <source>
        <dbReference type="EMBL" id="GIH80265.1"/>
    </source>
</evidence>
<comment type="similarity">
    <text evidence="2 4">Belongs to the Nudix hydrolase family.</text>
</comment>
<dbReference type="GO" id="GO:0016787">
    <property type="term" value="F:hydrolase activity"/>
    <property type="evidence" value="ECO:0007669"/>
    <property type="project" value="UniProtKB-KW"/>
</dbReference>
<dbReference type="PRINTS" id="PR00502">
    <property type="entry name" value="NUDIXFAMILY"/>
</dbReference>
<evidence type="ECO:0000259" key="5">
    <source>
        <dbReference type="PROSITE" id="PS51462"/>
    </source>
</evidence>